<evidence type="ECO:0000256" key="1">
    <source>
        <dbReference type="SAM" id="MobiDB-lite"/>
    </source>
</evidence>
<evidence type="ECO:0000313" key="3">
    <source>
        <dbReference type="Proteomes" id="UP001165121"/>
    </source>
</evidence>
<gene>
    <name evidence="2" type="ORF">Pfra01_000696700</name>
</gene>
<accession>A0A9W6X4E6</accession>
<dbReference type="PANTHER" id="PTHR13510:SF44">
    <property type="entry name" value="RABENOSYN-5"/>
    <property type="match status" value="1"/>
</dbReference>
<protein>
    <submittedName>
        <fullName evidence="2">Unnamed protein product</fullName>
    </submittedName>
</protein>
<dbReference type="AlphaFoldDB" id="A0A9W6X4E6"/>
<comment type="caution">
    <text evidence="2">The sequence shown here is derived from an EMBL/GenBank/DDBJ whole genome shotgun (WGS) entry which is preliminary data.</text>
</comment>
<evidence type="ECO:0000313" key="2">
    <source>
        <dbReference type="EMBL" id="GMF30946.1"/>
    </source>
</evidence>
<organism evidence="2 3">
    <name type="scientific">Phytophthora fragariaefolia</name>
    <dbReference type="NCBI Taxonomy" id="1490495"/>
    <lineage>
        <taxon>Eukaryota</taxon>
        <taxon>Sar</taxon>
        <taxon>Stramenopiles</taxon>
        <taxon>Oomycota</taxon>
        <taxon>Peronosporomycetes</taxon>
        <taxon>Peronosporales</taxon>
        <taxon>Peronosporaceae</taxon>
        <taxon>Phytophthora</taxon>
    </lineage>
</organism>
<feature type="region of interest" description="Disordered" evidence="1">
    <location>
        <begin position="34"/>
        <end position="53"/>
    </location>
</feature>
<name>A0A9W6X4E6_9STRA</name>
<dbReference type="Proteomes" id="UP001165121">
    <property type="component" value="Unassembled WGS sequence"/>
</dbReference>
<reference evidence="2" key="1">
    <citation type="submission" date="2023-04" db="EMBL/GenBank/DDBJ databases">
        <title>Phytophthora fragariaefolia NBRC 109709.</title>
        <authorList>
            <person name="Ichikawa N."/>
            <person name="Sato H."/>
            <person name="Tonouchi N."/>
        </authorList>
    </citation>
    <scope>NUCLEOTIDE SEQUENCE</scope>
    <source>
        <strain evidence="2">NBRC 109709</strain>
    </source>
</reference>
<dbReference type="OrthoDB" id="96206at2759"/>
<dbReference type="InterPro" id="IPR052727">
    <property type="entry name" value="Rab4/Rab5_effector"/>
</dbReference>
<dbReference type="EMBL" id="BSXT01000608">
    <property type="protein sequence ID" value="GMF30946.1"/>
    <property type="molecule type" value="Genomic_DNA"/>
</dbReference>
<keyword evidence="3" id="KW-1185">Reference proteome</keyword>
<proteinExistence type="predicted"/>
<sequence length="301" mass="33511">MPRPYEALALSDAEEQECYGRASRLLDRTLHDYDERDGRGEEGQASAPRHHSKLDSARWKLLKTQANASFYVERNGGMGPTNGLLGEGWKHPVAFLAAGTMHGDLDEVMLGLKALDANSISFRTEMSVNHVVDSAVLTELLGPTEVDPHRFLGVTWLLYEQSWPLKSVLRPRDLLTLTSTGTMTRENGDRIGYEVVQPAAFSQCPALPGIAERSNVMYAAIFKQQEPSTVDVYVATYVETMGAILDKVIVGFTWKAMVRFWDAPQLAEMKKLQWCITIRGLERQKEQERASSSTASACAML</sequence>
<dbReference type="PANTHER" id="PTHR13510">
    <property type="entry name" value="FYVE-FINGER-CONTAINING RAB5 EFFECTOR PROTEIN RABENOSYN-5-RELATED"/>
    <property type="match status" value="1"/>
</dbReference>